<accession>A0A367K5E2</accession>
<dbReference type="EMBL" id="PJQM01002188">
    <property type="protein sequence ID" value="RCH97388.1"/>
    <property type="molecule type" value="Genomic_DNA"/>
</dbReference>
<dbReference type="InterPro" id="IPR005069">
    <property type="entry name" value="Nucl-diP-sugar_transferase"/>
</dbReference>
<sequence length="133" mass="15637">PQTVNTGLVFLRSDPSQEVKRLLASTVQIQEAYPSLKQQEAFNYALNQSRLDVKAGMLVLLDMIHFPNYFDLKKVKGIQPYIVHVNHKTDQERINALKKHDFWKINDDFVDGASRQVEEMYARQRQRLEQYNE</sequence>
<reference evidence="2 3" key="1">
    <citation type="journal article" date="2018" name="G3 (Bethesda)">
        <title>Phylogenetic and Phylogenomic Definition of Rhizopus Species.</title>
        <authorList>
            <person name="Gryganskyi A.P."/>
            <person name="Golan J."/>
            <person name="Dolatabadi S."/>
            <person name="Mondo S."/>
            <person name="Robb S."/>
            <person name="Idnurm A."/>
            <person name="Muszewska A."/>
            <person name="Steczkiewicz K."/>
            <person name="Masonjones S."/>
            <person name="Liao H.L."/>
            <person name="Gajdeczka M.T."/>
            <person name="Anike F."/>
            <person name="Vuek A."/>
            <person name="Anishchenko I.M."/>
            <person name="Voigt K."/>
            <person name="de Hoog G.S."/>
            <person name="Smith M.E."/>
            <person name="Heitman J."/>
            <person name="Vilgalys R."/>
            <person name="Stajich J.E."/>
        </authorList>
    </citation>
    <scope>NUCLEOTIDE SEQUENCE [LARGE SCALE GENOMIC DNA]</scope>
    <source>
        <strain evidence="2 3">LSU 92-RS-03</strain>
    </source>
</reference>
<dbReference type="Proteomes" id="UP000253551">
    <property type="component" value="Unassembled WGS sequence"/>
</dbReference>
<gene>
    <name evidence="2" type="ORF">CU098_000372</name>
</gene>
<protein>
    <recommendedName>
        <fullName evidence="1">Nucleotide-diphospho-sugar transferase domain-containing protein</fullName>
    </recommendedName>
</protein>
<feature type="domain" description="Nucleotide-diphospho-sugar transferase" evidence="1">
    <location>
        <begin position="2"/>
        <end position="92"/>
    </location>
</feature>
<name>A0A367K5E2_RHIST</name>
<evidence type="ECO:0000313" key="3">
    <source>
        <dbReference type="Proteomes" id="UP000253551"/>
    </source>
</evidence>
<proteinExistence type="predicted"/>
<keyword evidence="3" id="KW-1185">Reference proteome</keyword>
<dbReference type="AlphaFoldDB" id="A0A367K5E2"/>
<dbReference type="OrthoDB" id="540503at2759"/>
<evidence type="ECO:0000313" key="2">
    <source>
        <dbReference type="EMBL" id="RCH97388.1"/>
    </source>
</evidence>
<evidence type="ECO:0000259" key="1">
    <source>
        <dbReference type="Pfam" id="PF03407"/>
    </source>
</evidence>
<dbReference type="STRING" id="4846.A0A367K5E2"/>
<organism evidence="2 3">
    <name type="scientific">Rhizopus stolonifer</name>
    <name type="common">Rhizopus nigricans</name>
    <dbReference type="NCBI Taxonomy" id="4846"/>
    <lineage>
        <taxon>Eukaryota</taxon>
        <taxon>Fungi</taxon>
        <taxon>Fungi incertae sedis</taxon>
        <taxon>Mucoromycota</taxon>
        <taxon>Mucoromycotina</taxon>
        <taxon>Mucoromycetes</taxon>
        <taxon>Mucorales</taxon>
        <taxon>Mucorineae</taxon>
        <taxon>Rhizopodaceae</taxon>
        <taxon>Rhizopus</taxon>
    </lineage>
</organism>
<comment type="caution">
    <text evidence="2">The sequence shown here is derived from an EMBL/GenBank/DDBJ whole genome shotgun (WGS) entry which is preliminary data.</text>
</comment>
<dbReference type="Pfam" id="PF03407">
    <property type="entry name" value="Nucleotid_trans"/>
    <property type="match status" value="1"/>
</dbReference>
<feature type="non-terminal residue" evidence="2">
    <location>
        <position position="1"/>
    </location>
</feature>